<feature type="compositionally biased region" description="Basic residues" evidence="1">
    <location>
        <begin position="173"/>
        <end position="185"/>
    </location>
</feature>
<gene>
    <name evidence="2" type="ORF">DXC81_02850</name>
</gene>
<comment type="caution">
    <text evidence="2">The sequence shown here is derived from an EMBL/GenBank/DDBJ whole genome shotgun (WGS) entry which is preliminary data.</text>
</comment>
<evidence type="ECO:0000256" key="1">
    <source>
        <dbReference type="SAM" id="MobiDB-lite"/>
    </source>
</evidence>
<proteinExistence type="predicted"/>
<reference evidence="2 3" key="1">
    <citation type="submission" date="2018-08" db="EMBL/GenBank/DDBJ databases">
        <title>A genome reference for cultivated species of the human gut microbiota.</title>
        <authorList>
            <person name="Zou Y."/>
            <person name="Xue W."/>
            <person name="Luo G."/>
        </authorList>
    </citation>
    <scope>NUCLEOTIDE SEQUENCE [LARGE SCALE GENOMIC DNA]</scope>
    <source>
        <strain evidence="2 3">TF08-14</strain>
    </source>
</reference>
<dbReference type="EMBL" id="QSRJ01000003">
    <property type="protein sequence ID" value="RGL11083.1"/>
    <property type="molecule type" value="Genomic_DNA"/>
</dbReference>
<evidence type="ECO:0000313" key="2">
    <source>
        <dbReference type="EMBL" id="RGL11083.1"/>
    </source>
</evidence>
<protein>
    <submittedName>
        <fullName evidence="2">Uncharacterized protein</fullName>
    </submittedName>
</protein>
<sequence>MSPRSDSGGRHKWWRESELAYIREHAGKVPAREIRKALRVSRRQLENAARRMRLAGEDVDLRCFRPRTLICPSCGCARTLFGDEGVCEPCRLARRLAATEAEIADLLPLLSPADRAVYERTEAKRETRGDPMPAAPRTSGMGAYERAVAEERHDVEMERWQAARLKRLLKAAQKRKERVSKKAARNRKDLGSEQNPS</sequence>
<organism evidence="2 3">
    <name type="scientific">Collinsella tanakaei</name>
    <dbReference type="NCBI Taxonomy" id="626935"/>
    <lineage>
        <taxon>Bacteria</taxon>
        <taxon>Bacillati</taxon>
        <taxon>Actinomycetota</taxon>
        <taxon>Coriobacteriia</taxon>
        <taxon>Coriobacteriales</taxon>
        <taxon>Coriobacteriaceae</taxon>
        <taxon>Collinsella</taxon>
    </lineage>
</organism>
<dbReference type="Proteomes" id="UP000260943">
    <property type="component" value="Unassembled WGS sequence"/>
</dbReference>
<name>A0A3E4QW65_9ACTN</name>
<dbReference type="AlphaFoldDB" id="A0A3E4QW65"/>
<evidence type="ECO:0000313" key="3">
    <source>
        <dbReference type="Proteomes" id="UP000260943"/>
    </source>
</evidence>
<feature type="region of interest" description="Disordered" evidence="1">
    <location>
        <begin position="173"/>
        <end position="197"/>
    </location>
</feature>
<accession>A0A3E4QW65</accession>
<dbReference type="RefSeq" id="WP_117679103.1">
    <property type="nucleotide sequence ID" value="NZ_QSRJ01000003.1"/>
</dbReference>